<comment type="caution">
    <text evidence="2">The sequence shown here is derived from an EMBL/GenBank/DDBJ whole genome shotgun (WGS) entry which is preliminary data.</text>
</comment>
<dbReference type="Proteomes" id="UP000314294">
    <property type="component" value="Unassembled WGS sequence"/>
</dbReference>
<keyword evidence="1" id="KW-0732">Signal</keyword>
<dbReference type="AlphaFoldDB" id="A0A4Z2IK66"/>
<gene>
    <name evidence="2" type="ORF">EYF80_011448</name>
</gene>
<name>A0A4Z2IK66_9TELE</name>
<accession>A0A4Z2IK66</accession>
<proteinExistence type="predicted"/>
<organism evidence="2 3">
    <name type="scientific">Liparis tanakae</name>
    <name type="common">Tanaka's snailfish</name>
    <dbReference type="NCBI Taxonomy" id="230148"/>
    <lineage>
        <taxon>Eukaryota</taxon>
        <taxon>Metazoa</taxon>
        <taxon>Chordata</taxon>
        <taxon>Craniata</taxon>
        <taxon>Vertebrata</taxon>
        <taxon>Euteleostomi</taxon>
        <taxon>Actinopterygii</taxon>
        <taxon>Neopterygii</taxon>
        <taxon>Teleostei</taxon>
        <taxon>Neoteleostei</taxon>
        <taxon>Acanthomorphata</taxon>
        <taxon>Eupercaria</taxon>
        <taxon>Perciformes</taxon>
        <taxon>Cottioidei</taxon>
        <taxon>Cottales</taxon>
        <taxon>Liparidae</taxon>
        <taxon>Liparis</taxon>
    </lineage>
</organism>
<protein>
    <submittedName>
        <fullName evidence="2">Uncharacterized protein</fullName>
    </submittedName>
</protein>
<keyword evidence="3" id="KW-1185">Reference proteome</keyword>
<reference evidence="2 3" key="1">
    <citation type="submission" date="2019-03" db="EMBL/GenBank/DDBJ databases">
        <title>First draft genome of Liparis tanakae, snailfish: a comprehensive survey of snailfish specific genes.</title>
        <authorList>
            <person name="Kim W."/>
            <person name="Song I."/>
            <person name="Jeong J.-H."/>
            <person name="Kim D."/>
            <person name="Kim S."/>
            <person name="Ryu S."/>
            <person name="Song J.Y."/>
            <person name="Lee S.K."/>
        </authorList>
    </citation>
    <scope>NUCLEOTIDE SEQUENCE [LARGE SCALE GENOMIC DNA]</scope>
    <source>
        <tissue evidence="2">Muscle</tissue>
    </source>
</reference>
<evidence type="ECO:0000256" key="1">
    <source>
        <dbReference type="SAM" id="SignalP"/>
    </source>
</evidence>
<feature type="signal peptide" evidence="1">
    <location>
        <begin position="1"/>
        <end position="21"/>
    </location>
</feature>
<evidence type="ECO:0000313" key="2">
    <source>
        <dbReference type="EMBL" id="TNN78208.1"/>
    </source>
</evidence>
<evidence type="ECO:0000313" key="3">
    <source>
        <dbReference type="Proteomes" id="UP000314294"/>
    </source>
</evidence>
<sequence>MKGPWGMGLFVLLPLLGLRLCDLRGREGSAITINANPRYTPTTDILIPAVAILVRDAPDKVIYDSGTTGDLCRDETMTPLTERCRLQPKASLIHNPPLPPGSPPLHRFHSPHMYSYRLVRAPVGTECGCKATSSIELRITPKKAHLNLKSVARGLAFPLMLKPYAVNTETVGRSTKKKGSYR</sequence>
<dbReference type="EMBL" id="SRLO01000075">
    <property type="protein sequence ID" value="TNN78208.1"/>
    <property type="molecule type" value="Genomic_DNA"/>
</dbReference>
<feature type="chain" id="PRO_5021274831" evidence="1">
    <location>
        <begin position="22"/>
        <end position="182"/>
    </location>
</feature>